<gene>
    <name evidence="2" type="ORF">TvY486_0018840</name>
</gene>
<protein>
    <submittedName>
        <fullName evidence="2">Uncharacterized protein</fullName>
    </submittedName>
</protein>
<dbReference type="AlphaFoldDB" id="F9WNR9"/>
<feature type="non-terminal residue" evidence="2">
    <location>
        <position position="1"/>
    </location>
</feature>
<keyword evidence="3" id="KW-1185">Reference proteome</keyword>
<name>F9WNR9_TRYVY</name>
<evidence type="ECO:0000313" key="2">
    <source>
        <dbReference type="EMBL" id="CCD19190.1"/>
    </source>
</evidence>
<dbReference type="Proteomes" id="UP000009027">
    <property type="component" value="Unassembled WGS sequence"/>
</dbReference>
<sequence>DETVTTADMHVSCSCLGDSLIAQASLTTPVVGEESIAYGDDVGYPSHTNTRAFLEDTVGPQVSERAMLIDSTKCSGRSRNYYRCPNITVRYKKVIKRPVMQVYVAKNATMSSFQSTVHTAQNLSDGAGEQDTGMSQLDGTMSVVRQSDLGTTCSNVLGLSTSCSFTTNTLGTNSSVVVGHSCREIEEPFGQLNIKKTADSFDSPFTQRLANRHSPMFDGNYVRKDEEAITQLFAAALKENRKGLSLQDQRDEKILAPGFTCRNEGIQWRVSVAQQKRPRRRPHALYCNYESMQIMSMPLQLRARSNNSGTGCFASDPFQWCGQCATRRVSKGLDDDYHMDFEALEQLSISTTSSCVFGVGLVGLQYAGCGRSGDGHVSCINSCPSYLQYEQDKDRRSEKDHLAQEHSFRSGGTEHGKCVPQHGVSVHDSDTANCVPGSPRTFTAVGLPPIGYEIERKIYQKKLNNKQLNVALLSKHVESFRESPSPTSYPSKCVKLKCAKEYASCTFPNSGCSQCADGSGSELNSPISPSEVKRRSYFINAMQRKYEEVEQWLGKICPPFSGPRQPHG</sequence>
<feature type="region of interest" description="Disordered" evidence="1">
    <location>
        <begin position="394"/>
        <end position="417"/>
    </location>
</feature>
<evidence type="ECO:0000256" key="1">
    <source>
        <dbReference type="SAM" id="MobiDB-lite"/>
    </source>
</evidence>
<organism evidence="2 3">
    <name type="scientific">Trypanosoma vivax (strain Y486)</name>
    <dbReference type="NCBI Taxonomy" id="1055687"/>
    <lineage>
        <taxon>Eukaryota</taxon>
        <taxon>Discoba</taxon>
        <taxon>Euglenozoa</taxon>
        <taxon>Kinetoplastea</taxon>
        <taxon>Metakinetoplastina</taxon>
        <taxon>Trypanosomatida</taxon>
        <taxon>Trypanosomatidae</taxon>
        <taxon>Trypanosoma</taxon>
        <taxon>Duttonella</taxon>
    </lineage>
</organism>
<dbReference type="EMBL" id="CAEX01002841">
    <property type="protein sequence ID" value="CCD19190.1"/>
    <property type="molecule type" value="Genomic_DNA"/>
</dbReference>
<dbReference type="VEuPathDB" id="TriTrypDB:TvY486_0018840"/>
<proteinExistence type="predicted"/>
<evidence type="ECO:0000313" key="3">
    <source>
        <dbReference type="Proteomes" id="UP000009027"/>
    </source>
</evidence>
<reference evidence="2 3" key="1">
    <citation type="journal article" date="2012" name="Proc. Natl. Acad. Sci. U.S.A.">
        <title>Antigenic diversity is generated by distinct evolutionary mechanisms in African trypanosome species.</title>
        <authorList>
            <person name="Jackson A.P."/>
            <person name="Berry A."/>
            <person name="Aslett M."/>
            <person name="Allison H.C."/>
            <person name="Burton P."/>
            <person name="Vavrova-Anderson J."/>
            <person name="Brown R."/>
            <person name="Browne H."/>
            <person name="Corton N."/>
            <person name="Hauser H."/>
            <person name="Gamble J."/>
            <person name="Gilderthorp R."/>
            <person name="Marcello L."/>
            <person name="McQuillan J."/>
            <person name="Otto T.D."/>
            <person name="Quail M.A."/>
            <person name="Sanders M.J."/>
            <person name="van Tonder A."/>
            <person name="Ginger M.L."/>
            <person name="Field M.C."/>
            <person name="Barry J.D."/>
            <person name="Hertz-Fowler C."/>
            <person name="Berriman M."/>
        </authorList>
    </citation>
    <scope>NUCLEOTIDE SEQUENCE</scope>
    <source>
        <strain evidence="2 3">Y486</strain>
    </source>
</reference>
<accession>F9WNR9</accession>